<organism evidence="2 3">
    <name type="scientific">Ficedula albicollis</name>
    <name type="common">Collared flycatcher</name>
    <name type="synonym">Muscicapa albicollis</name>
    <dbReference type="NCBI Taxonomy" id="59894"/>
    <lineage>
        <taxon>Eukaryota</taxon>
        <taxon>Metazoa</taxon>
        <taxon>Chordata</taxon>
        <taxon>Craniata</taxon>
        <taxon>Vertebrata</taxon>
        <taxon>Euteleostomi</taxon>
        <taxon>Archelosauria</taxon>
        <taxon>Archosauria</taxon>
        <taxon>Dinosauria</taxon>
        <taxon>Saurischia</taxon>
        <taxon>Theropoda</taxon>
        <taxon>Coelurosauria</taxon>
        <taxon>Aves</taxon>
        <taxon>Neognathae</taxon>
        <taxon>Neoaves</taxon>
        <taxon>Telluraves</taxon>
        <taxon>Australaves</taxon>
        <taxon>Passeriformes</taxon>
        <taxon>Muscicapidae</taxon>
        <taxon>Ficedula</taxon>
    </lineage>
</organism>
<keyword evidence="1" id="KW-0472">Membrane</keyword>
<evidence type="ECO:0000313" key="2">
    <source>
        <dbReference type="Ensembl" id="ENSFALP00000028244.1"/>
    </source>
</evidence>
<keyword evidence="3" id="KW-1185">Reference proteome</keyword>
<dbReference type="Proteomes" id="UP000016665">
    <property type="component" value="Chromosome 19"/>
</dbReference>
<dbReference type="Ensembl" id="ENSFALT00000042255.1">
    <property type="protein sequence ID" value="ENSFALP00000028244.1"/>
    <property type="gene ID" value="ENSFALG00000023760.1"/>
</dbReference>
<keyword evidence="1" id="KW-1133">Transmembrane helix</keyword>
<reference evidence="2" key="2">
    <citation type="submission" date="2025-08" db="UniProtKB">
        <authorList>
            <consortium name="Ensembl"/>
        </authorList>
    </citation>
    <scope>IDENTIFICATION</scope>
</reference>
<reference evidence="2" key="3">
    <citation type="submission" date="2025-09" db="UniProtKB">
        <authorList>
            <consortium name="Ensembl"/>
        </authorList>
    </citation>
    <scope>IDENTIFICATION</scope>
</reference>
<accession>A0A803VZT8</accession>
<proteinExistence type="predicted"/>
<evidence type="ECO:0000313" key="3">
    <source>
        <dbReference type="Proteomes" id="UP000016665"/>
    </source>
</evidence>
<name>A0A803VZT8_FICAL</name>
<dbReference type="AlphaFoldDB" id="A0A803VZT8"/>
<protein>
    <submittedName>
        <fullName evidence="2">Uncharacterized protein</fullName>
    </submittedName>
</protein>
<sequence length="56" mass="6416">MTSMLRGCQRKLPLGVPPGMESPKKSNLLLRSKFVIHLFLALILKLFHFIHSNSRL</sequence>
<reference evidence="2 3" key="1">
    <citation type="journal article" date="2012" name="Nature">
        <title>The genomic landscape of species divergence in Ficedula flycatchers.</title>
        <authorList>
            <person name="Ellegren H."/>
            <person name="Smeds L."/>
            <person name="Burri R."/>
            <person name="Olason P.I."/>
            <person name="Backstrom N."/>
            <person name="Kawakami T."/>
            <person name="Kunstner A."/>
            <person name="Makinen H."/>
            <person name="Nadachowska-Brzyska K."/>
            <person name="Qvarnstrom A."/>
            <person name="Uebbing S."/>
            <person name="Wolf J.B."/>
        </authorList>
    </citation>
    <scope>NUCLEOTIDE SEQUENCE [LARGE SCALE GENOMIC DNA]</scope>
</reference>
<feature type="transmembrane region" description="Helical" evidence="1">
    <location>
        <begin position="34"/>
        <end position="51"/>
    </location>
</feature>
<keyword evidence="1" id="KW-0812">Transmembrane</keyword>
<evidence type="ECO:0000256" key="1">
    <source>
        <dbReference type="SAM" id="Phobius"/>
    </source>
</evidence>